<dbReference type="PROSITE" id="PS50850">
    <property type="entry name" value="MFS"/>
    <property type="match status" value="1"/>
</dbReference>
<comment type="caution">
    <text evidence="1">The sequence shown here is derived from an EMBL/GenBank/DDBJ whole genome shotgun (WGS) entry which is preliminary data.</text>
</comment>
<dbReference type="InterPro" id="IPR020846">
    <property type="entry name" value="MFS_dom"/>
</dbReference>
<proteinExistence type="predicted"/>
<dbReference type="PANTHER" id="PTHR11360:SF284">
    <property type="entry name" value="EG:103B4.3 PROTEIN-RELATED"/>
    <property type="match status" value="1"/>
</dbReference>
<dbReference type="GO" id="GO:0008028">
    <property type="term" value="F:monocarboxylic acid transmembrane transporter activity"/>
    <property type="evidence" value="ECO:0007669"/>
    <property type="project" value="TreeGrafter"/>
</dbReference>
<protein>
    <submittedName>
        <fullName evidence="1">Uncharacterized protein</fullName>
    </submittedName>
</protein>
<dbReference type="InterPro" id="IPR036259">
    <property type="entry name" value="MFS_trans_sf"/>
</dbReference>
<dbReference type="PANTHER" id="PTHR11360">
    <property type="entry name" value="MONOCARBOXYLATE TRANSPORTER"/>
    <property type="match status" value="1"/>
</dbReference>
<dbReference type="SUPFAM" id="SSF103473">
    <property type="entry name" value="MFS general substrate transporter"/>
    <property type="match status" value="1"/>
</dbReference>
<dbReference type="eggNOG" id="KOG2504">
    <property type="taxonomic scope" value="Eukaryota"/>
</dbReference>
<sequence length="595" mass="63563">MTGAPVSSGGGKLVPLPPDGGWGWVVVIGSFFVHVFADGFVYSFGVLVETLMEEFQANNTMASLIISLLTGLTLGSGPLASAVCNKYGCRVTTITGAGVAFVGCALSYFATAMWHIVISVGVIMGIGFGLMYCPAIVIVTMYFENKRSLATGIAVAGAGVGTVLFAPINAFFITNFGWRSVFLAFLFVLVLCALCGATFAPLEFALVPDEEEEENNEVFEEDGKKTTANEAHGEKATLLSPPTMIERSMSQSSGVQKVGEKIRPASSMGAVDVESQPRSRRGTVGERDSGYLNRKDVFYTGSISNVAEFREDPDKFRSTGSLHGRHTTVGSIPAHSTGKLDDVREGSEEDSKALDVSEKTNGTDNTDNVEGKNMFKTISNMLSLPLLLEPTFLLFAISNLLTSVGFNSPLYFLPLHSAKIGLTSIEGSKVLSAFGVSNTIGRIVFGVVADHKLPLPAGLGEDTARNRLWMYNISLTICGLLTTFCYKFVGFIPLATYSALFGFSIASYICLTSVILVDLLGLDKLTNAFGLLLLWQGVGTVFGPPISGYLADMTDSYTLSFVFCGINLLVSGLMLFGIPILQQRRAKAKAAAIKN</sequence>
<dbReference type="HOGENOM" id="CLU_001265_59_2_1"/>
<dbReference type="CTD" id="9809349"/>
<dbReference type="OMA" id="TAMWHIV"/>
<dbReference type="EMBL" id="NMWX01000163">
    <property type="protein sequence ID" value="OZF84231.1"/>
    <property type="molecule type" value="Genomic_DNA"/>
</dbReference>
<dbReference type="Gene3D" id="1.20.1250.20">
    <property type="entry name" value="MFS general substrate transporter like domains"/>
    <property type="match status" value="2"/>
</dbReference>
<evidence type="ECO:0000313" key="1">
    <source>
        <dbReference type="EMBL" id="OZF84231.1"/>
    </source>
</evidence>
<dbReference type="InterPro" id="IPR050327">
    <property type="entry name" value="Proton-linked_MCT"/>
</dbReference>
<dbReference type="Pfam" id="PF07690">
    <property type="entry name" value="MFS_1"/>
    <property type="match status" value="2"/>
</dbReference>
<dbReference type="GO" id="GO:0016020">
    <property type="term" value="C:membrane"/>
    <property type="evidence" value="ECO:0007669"/>
    <property type="project" value="UniProtKB-SubCell"/>
</dbReference>
<feature type="non-terminal residue" evidence="1">
    <location>
        <position position="1"/>
    </location>
</feature>
<dbReference type="Proteomes" id="UP000216624">
    <property type="component" value="Unassembled WGS sequence"/>
</dbReference>
<dbReference type="OrthoDB" id="6499973at2759"/>
<evidence type="ECO:0000313" key="2">
    <source>
        <dbReference type="Proteomes" id="UP000216624"/>
    </source>
</evidence>
<dbReference type="KEGG" id="crq:GCK72_023214"/>
<reference evidence="1" key="1">
    <citation type="submission" date="2017-08" db="EMBL/GenBank/DDBJ databases">
        <authorList>
            <person name="de Groot N.N."/>
        </authorList>
    </citation>
    <scope>NUCLEOTIDE SEQUENCE [LARGE SCALE GENOMIC DNA]</scope>
    <source>
        <strain evidence="1">PX439</strain>
    </source>
</reference>
<organism evidence="1 2">
    <name type="scientific">Caenorhabditis remanei</name>
    <name type="common">Caenorhabditis vulgaris</name>
    <dbReference type="NCBI Taxonomy" id="31234"/>
    <lineage>
        <taxon>Eukaryota</taxon>
        <taxon>Metazoa</taxon>
        <taxon>Ecdysozoa</taxon>
        <taxon>Nematoda</taxon>
        <taxon>Chromadorea</taxon>
        <taxon>Rhabditida</taxon>
        <taxon>Rhabditina</taxon>
        <taxon>Rhabditomorpha</taxon>
        <taxon>Rhabditoidea</taxon>
        <taxon>Rhabditidae</taxon>
        <taxon>Peloderinae</taxon>
        <taxon>Caenorhabditis</taxon>
    </lineage>
</organism>
<accession>A0A260ZET5</accession>
<gene>
    <name evidence="1" type="ORF">FL82_15481</name>
</gene>
<name>A0A260ZET5_CAERE</name>
<dbReference type="STRING" id="31234.E3MAN4"/>
<dbReference type="CDD" id="cd17352">
    <property type="entry name" value="MFS_MCT_SLC16"/>
    <property type="match status" value="1"/>
</dbReference>
<keyword evidence="2" id="KW-1185">Reference proteome</keyword>
<dbReference type="InterPro" id="IPR011701">
    <property type="entry name" value="MFS"/>
</dbReference>